<dbReference type="Gene3D" id="3.40.630.40">
    <property type="entry name" value="Zn-dependent exopeptidases"/>
    <property type="match status" value="1"/>
</dbReference>
<proteinExistence type="predicted"/>
<dbReference type="GO" id="GO:0009253">
    <property type="term" value="P:peptidoglycan catabolic process"/>
    <property type="evidence" value="ECO:0007669"/>
    <property type="project" value="InterPro"/>
</dbReference>
<feature type="domain" description="MurNAc-LAA" evidence="3">
    <location>
        <begin position="128"/>
        <end position="235"/>
    </location>
</feature>
<protein>
    <submittedName>
        <fullName evidence="4">N-acetylmuramoyl-L-alanine amidase</fullName>
    </submittedName>
</protein>
<dbReference type="EMBL" id="DVKI01000155">
    <property type="protein sequence ID" value="HIT17708.1"/>
    <property type="molecule type" value="Genomic_DNA"/>
</dbReference>
<dbReference type="GO" id="GO:0008745">
    <property type="term" value="F:N-acetylmuramoyl-L-alanine amidase activity"/>
    <property type="evidence" value="ECO:0007669"/>
    <property type="project" value="InterPro"/>
</dbReference>
<evidence type="ECO:0000256" key="1">
    <source>
        <dbReference type="SAM" id="MobiDB-lite"/>
    </source>
</evidence>
<gene>
    <name evidence="4" type="ORF">IAD04_04985</name>
</gene>
<dbReference type="CDD" id="cd02696">
    <property type="entry name" value="MurNAc-LAA"/>
    <property type="match status" value="1"/>
</dbReference>
<reference evidence="4" key="1">
    <citation type="submission" date="2020-10" db="EMBL/GenBank/DDBJ databases">
        <authorList>
            <person name="Gilroy R."/>
        </authorList>
    </citation>
    <scope>NUCLEOTIDE SEQUENCE</scope>
    <source>
        <strain evidence="4">14508</strain>
    </source>
</reference>
<organism evidence="4 5">
    <name type="scientific">Candidatus Caccosoma faecigallinarum</name>
    <dbReference type="NCBI Taxonomy" id="2840720"/>
    <lineage>
        <taxon>Bacteria</taxon>
        <taxon>Bacillati</taxon>
        <taxon>Bacillota</taxon>
        <taxon>Bacillota incertae sedis</taxon>
        <taxon>Candidatus Caccosoma</taxon>
    </lineage>
</organism>
<evidence type="ECO:0000313" key="4">
    <source>
        <dbReference type="EMBL" id="HIT17708.1"/>
    </source>
</evidence>
<accession>A0A9D1KAK5</accession>
<keyword evidence="2" id="KW-0732">Signal</keyword>
<comment type="caution">
    <text evidence="4">The sequence shown here is derived from an EMBL/GenBank/DDBJ whole genome shotgun (WGS) entry which is preliminary data.</text>
</comment>
<dbReference type="SMART" id="SM00646">
    <property type="entry name" value="Ami_3"/>
    <property type="match status" value="1"/>
</dbReference>
<evidence type="ECO:0000259" key="3">
    <source>
        <dbReference type="SMART" id="SM00646"/>
    </source>
</evidence>
<dbReference type="AlphaFoldDB" id="A0A9D1KAK5"/>
<dbReference type="InterPro" id="IPR002508">
    <property type="entry name" value="MurNAc-LAA_cat"/>
</dbReference>
<feature type="region of interest" description="Disordered" evidence="1">
    <location>
        <begin position="23"/>
        <end position="57"/>
    </location>
</feature>
<feature type="chain" id="PRO_5039578259" evidence="2">
    <location>
        <begin position="21"/>
        <end position="242"/>
    </location>
</feature>
<dbReference type="Pfam" id="PF01520">
    <property type="entry name" value="Amidase_3"/>
    <property type="match status" value="1"/>
</dbReference>
<dbReference type="PROSITE" id="PS51257">
    <property type="entry name" value="PROKAR_LIPOPROTEIN"/>
    <property type="match status" value="1"/>
</dbReference>
<dbReference type="SUPFAM" id="SSF53187">
    <property type="entry name" value="Zn-dependent exopeptidases"/>
    <property type="match status" value="1"/>
</dbReference>
<evidence type="ECO:0000313" key="5">
    <source>
        <dbReference type="Proteomes" id="UP000886893"/>
    </source>
</evidence>
<sequence>MKTKLFMGLFSLLILTGCNAKQSTPSSSLPSQDSQENSSTIIEESTTTPSVEQPVVEEQPEQEMILFSKEYKIYINPSVQFTNQYVDKIHNEGQVMNEIAVLLVNRLKSETNLSVKANLDGLSLSQSVKESNAYQPDAHFAIHSNGGGGTGSEVWVSKNSYTFGKIMLDEFNQIHNFRNRGVKYGDGTDASLYEIRNVLAPSALIEILFHDEWTQANFILNNKQEIADSFFKGIVSYFQQVD</sequence>
<dbReference type="Proteomes" id="UP000886893">
    <property type="component" value="Unassembled WGS sequence"/>
</dbReference>
<evidence type="ECO:0000256" key="2">
    <source>
        <dbReference type="SAM" id="SignalP"/>
    </source>
</evidence>
<reference evidence="4" key="2">
    <citation type="journal article" date="2021" name="PeerJ">
        <title>Extensive microbial diversity within the chicken gut microbiome revealed by metagenomics and culture.</title>
        <authorList>
            <person name="Gilroy R."/>
            <person name="Ravi A."/>
            <person name="Getino M."/>
            <person name="Pursley I."/>
            <person name="Horton D.L."/>
            <person name="Alikhan N.F."/>
            <person name="Baker D."/>
            <person name="Gharbi K."/>
            <person name="Hall N."/>
            <person name="Watson M."/>
            <person name="Adriaenssens E.M."/>
            <person name="Foster-Nyarko E."/>
            <person name="Jarju S."/>
            <person name="Secka A."/>
            <person name="Antonio M."/>
            <person name="Oren A."/>
            <person name="Chaudhuri R.R."/>
            <person name="La Ragione R."/>
            <person name="Hildebrand F."/>
            <person name="Pallen M.J."/>
        </authorList>
    </citation>
    <scope>NUCLEOTIDE SEQUENCE</scope>
    <source>
        <strain evidence="4">14508</strain>
    </source>
</reference>
<feature type="signal peptide" evidence="2">
    <location>
        <begin position="1"/>
        <end position="20"/>
    </location>
</feature>
<name>A0A9D1KAK5_9FIRM</name>